<reference evidence="1 2" key="1">
    <citation type="journal article" date="2014" name="Int. J. Syst. Evol. Microbiol.">
        <title>Listeria floridensis sp. nov., Listeria aquatica sp. nov., Listeria cornellensis sp. nov., Listeria riparia sp. nov. and Listeria grandensis sp. nov., from agricultural and natural environments.</title>
        <authorList>
            <person name="den Bakker H.C."/>
            <person name="Warchocki S."/>
            <person name="Wright E.M."/>
            <person name="Allred A.F."/>
            <person name="Ahlstrom C."/>
            <person name="Manuel C.S."/>
            <person name="Stasiewicz M.J."/>
            <person name="Burrell A."/>
            <person name="Roof S."/>
            <person name="Strawn L."/>
            <person name="Fortes E.D."/>
            <person name="Nightingale K.K."/>
            <person name="Kephart D."/>
            <person name="Wiedmann M."/>
        </authorList>
    </citation>
    <scope>NUCLEOTIDE SEQUENCE [LARGE SCALE GENOMIC DNA]</scope>
    <source>
        <strain evidence="1 2">FSL S10-1187</strain>
    </source>
</reference>
<keyword evidence="2" id="KW-1185">Reference proteome</keyword>
<sequence length="86" mass="9703">MMKQSRSKKGSDFWAYATDFAGNKAPNLKYIYAYSYNESLWPGVGGNQLTASPDYVANVQANFDTHYSYTDRFGISTTVTMHVQVK</sequence>
<name>A0ABP3AWQ8_9LIST</name>
<dbReference type="Proteomes" id="UP000019249">
    <property type="component" value="Unassembled WGS sequence"/>
</dbReference>
<protein>
    <submittedName>
        <fullName evidence="1">Uncharacterized protein</fullName>
    </submittedName>
</protein>
<evidence type="ECO:0000313" key="2">
    <source>
        <dbReference type="Proteomes" id="UP000019249"/>
    </source>
</evidence>
<gene>
    <name evidence="1" type="ORF">MFLO_13258</name>
</gene>
<accession>A0ABP3AWQ8</accession>
<organism evidence="1 2">
    <name type="scientific">Listeria floridensis FSL S10-1187</name>
    <dbReference type="NCBI Taxonomy" id="1265817"/>
    <lineage>
        <taxon>Bacteria</taxon>
        <taxon>Bacillati</taxon>
        <taxon>Bacillota</taxon>
        <taxon>Bacilli</taxon>
        <taxon>Bacillales</taxon>
        <taxon>Listeriaceae</taxon>
        <taxon>Listeria</taxon>
    </lineage>
</organism>
<proteinExistence type="predicted"/>
<evidence type="ECO:0000313" key="1">
    <source>
        <dbReference type="EMBL" id="EUJ27433.1"/>
    </source>
</evidence>
<dbReference type="EMBL" id="AODF01000032">
    <property type="protein sequence ID" value="EUJ27433.1"/>
    <property type="molecule type" value="Genomic_DNA"/>
</dbReference>
<comment type="caution">
    <text evidence="1">The sequence shown here is derived from an EMBL/GenBank/DDBJ whole genome shotgun (WGS) entry which is preliminary data.</text>
</comment>